<keyword evidence="8 11" id="KW-1133">Transmembrane helix</keyword>
<dbReference type="InterPro" id="IPR026082">
    <property type="entry name" value="ABCA"/>
</dbReference>
<feature type="transmembrane region" description="Helical" evidence="11">
    <location>
        <begin position="1281"/>
        <end position="1309"/>
    </location>
</feature>
<dbReference type="GO" id="GO:0005524">
    <property type="term" value="F:ATP binding"/>
    <property type="evidence" value="ECO:0007669"/>
    <property type="project" value="UniProtKB-KW"/>
</dbReference>
<dbReference type="GO" id="GO:0016020">
    <property type="term" value="C:membrane"/>
    <property type="evidence" value="ECO:0007669"/>
    <property type="project" value="UniProtKB-SubCell"/>
</dbReference>
<name>A0A6G0WBH6_9STRA</name>
<feature type="transmembrane region" description="Helical" evidence="11">
    <location>
        <begin position="21"/>
        <end position="47"/>
    </location>
</feature>
<dbReference type="InterPro" id="IPR017871">
    <property type="entry name" value="ABC_transporter-like_CS"/>
</dbReference>
<dbReference type="InterPro" id="IPR027417">
    <property type="entry name" value="P-loop_NTPase"/>
</dbReference>
<evidence type="ECO:0000256" key="3">
    <source>
        <dbReference type="ARBA" id="ARBA00022448"/>
    </source>
</evidence>
<comment type="caution">
    <text evidence="13">The sequence shown here is derived from an EMBL/GenBank/DDBJ whole genome shotgun (WGS) entry which is preliminary data.</text>
</comment>
<feature type="transmembrane region" description="Helical" evidence="11">
    <location>
        <begin position="390"/>
        <end position="411"/>
    </location>
</feature>
<dbReference type="InterPro" id="IPR003593">
    <property type="entry name" value="AAA+_ATPase"/>
</dbReference>
<reference evidence="13 14" key="1">
    <citation type="submission" date="2019-07" db="EMBL/GenBank/DDBJ databases">
        <title>Genomics analysis of Aphanomyces spp. identifies a new class of oomycete effector associated with host adaptation.</title>
        <authorList>
            <person name="Gaulin E."/>
        </authorList>
    </citation>
    <scope>NUCLEOTIDE SEQUENCE [LARGE SCALE GENOMIC DNA]</scope>
    <source>
        <strain evidence="13 14">ATCC 201684</strain>
    </source>
</reference>
<keyword evidence="7" id="KW-0067">ATP-binding</keyword>
<feature type="transmembrane region" description="Helical" evidence="11">
    <location>
        <begin position="432"/>
        <end position="453"/>
    </location>
</feature>
<dbReference type="CDD" id="cd03263">
    <property type="entry name" value="ABC_subfamily_A"/>
    <property type="match status" value="2"/>
</dbReference>
<feature type="transmembrane region" description="Helical" evidence="11">
    <location>
        <begin position="1324"/>
        <end position="1346"/>
    </location>
</feature>
<dbReference type="InterPro" id="IPR003439">
    <property type="entry name" value="ABC_transporter-like_ATP-bd"/>
</dbReference>
<accession>A0A6G0WBH6</accession>
<comment type="subcellular location">
    <subcellularLocation>
        <location evidence="1">Membrane</location>
        <topology evidence="1">Multi-pass membrane protein</topology>
    </subcellularLocation>
</comment>
<evidence type="ECO:0000259" key="12">
    <source>
        <dbReference type="PROSITE" id="PS50893"/>
    </source>
</evidence>
<keyword evidence="6" id="KW-0547">Nucleotide-binding</keyword>
<evidence type="ECO:0000313" key="13">
    <source>
        <dbReference type="EMBL" id="KAF0723947.1"/>
    </source>
</evidence>
<dbReference type="FunFam" id="3.40.50.300:FF:000298">
    <property type="entry name" value="ATP-binding cassette sub-family A member 12"/>
    <property type="match status" value="1"/>
</dbReference>
<dbReference type="VEuPathDB" id="FungiDB:AeMF1_007578"/>
<evidence type="ECO:0000256" key="7">
    <source>
        <dbReference type="ARBA" id="ARBA00022840"/>
    </source>
</evidence>
<evidence type="ECO:0000256" key="9">
    <source>
        <dbReference type="ARBA" id="ARBA00023136"/>
    </source>
</evidence>
<evidence type="ECO:0000256" key="2">
    <source>
        <dbReference type="ARBA" id="ARBA00008869"/>
    </source>
</evidence>
<dbReference type="GO" id="GO:0140359">
    <property type="term" value="F:ABC-type transporter activity"/>
    <property type="evidence" value="ECO:0007669"/>
    <property type="project" value="InterPro"/>
</dbReference>
<comment type="similarity">
    <text evidence="2">Belongs to the ABC transporter superfamily. ABCA family.</text>
</comment>
<keyword evidence="4 11" id="KW-0812">Transmembrane</keyword>
<feature type="domain" description="ABC transporter" evidence="12">
    <location>
        <begin position="1504"/>
        <end position="1877"/>
    </location>
</feature>
<keyword evidence="9 11" id="KW-0472">Membrane</keyword>
<evidence type="ECO:0000256" key="10">
    <source>
        <dbReference type="SAM" id="MobiDB-lite"/>
    </source>
</evidence>
<sequence>MVTSPRHRGRRILNLLWKNSLLLKASAWKIVVAVFLPAVVVYSLGFLQGTEQIVQVPDGWSEIDGERAISNNLFKKDKLSVPKYYTSESTFSALLLTLALNGWTNRHNAESATKIVNKICARAAFGGSVSINDTSPFTWPFECRDFVIPQKLAIVPDNEFTRHYFARFLSKWYPRVPLTKDESFVVPSFADSIMYFPDDAALSGYVSSKVYASDFTAPSILAAIVFSSTPALPGAIDDIHYTIRMDQSLSEHTETRDISAQKTIDTDSYQYYTTSGFMALQTLVTRFMACMPDPLSGNCSIAPPGKQSQSINAKLLDQFDQDLTLRRVASRYRKILRKSFDPLEDIPQTSMTTLLEPLYLVPQAVGGAAVFPFPIKQFVAASSSSADLPLTGLLFVFAYIQLLSVVIEFLVGEKESKCRELLKILGVTDSEIIFSWLLTFLAMVFILAVTAAMVGSSTTFLHSNILLLFAFFLLVGLSVICMGFLLQSIFSTTRFASQVGLFIYFISHSLTSALMDSPTTSSQTKALLCLLPPAAMNLGVNLLMNLESKGIGLTFSSWGTTINNFSFESLLRVLVLDCGLLILLAAYLEVVVPKEFGVAKPWYFPFSPAYWRSLLLFSSPRRQGYHRQANTELEDVDSNHDFIENVGSDLRRQEETGDALQIQNLRKAFPLSGGGVKVAVHGLNLTMYKNQITCLLGHNGAGKTTLISMLTGMIPPTSGDATVDGLSLTQDLDAIRASLGMCPQHNVLYPTLTVFQHLEFYGRIKGFQDPIALHREVEAKMAEVGLTDKRHTPTAELSGGMKRKLSLAIALLGDSRVVFLDEPTSGMDPYSRRRCWDVILNNRHNRVMVLTTHFMDEADILGDRIAIMADGELRCCGSSLFLKNRYGAGYTLSLVKISPESDVSALTSFIQQSMGGRATVLSNVGTEIAFQLPLDSSHLFSDMFTSLDGQLGDFGIVSYGISVTTLEEVFLKVAEIGMDITSTRSHKRDPETSGRNQTKSHSRSSPFRYNPADSTQVNLFAVQFKALVKKRVRVLMRDKRLVLWGIVAPILYTFVGIRSVNLVPNIDSNPPLQLSTASYPLRSNTPVGAICQSDWLCDDVVNTLPQAKGFEISFPTPIYPSKSPTVFNVRYSKLDMSGPMAYSLRLGEELWKRGCSTESSEFVEGMFGGFVFFGSKNASLFGYNLAVNTTSYHAAAIYKAMADGAIYKVFSNKTLQVVNKALPAASGDKSMVSYFLAFSTTLFIVMAFAQYSTAIVPGLVHEKNPLHNAKHQQLVSGVSLIAFWLANYVVDLLLYAIPAAACIGLLVFFDVEQLIGGDGCPPHAFSALVMIFILFGSAMVPFSYLLSHLFTDPPMSQSASTLINMLLGIGLGITSLALDSFPSTQALNATPTYFYHLSPLFNLGHALYTLSMQAVLNSFLTDAPKEDAFSLKVIGWDLVYLALTAVIYLGLAIGIDYALTFPSIKTLFFRRSLPSTAASQEEQDSDVSAEARRVASGATTSDAVVLNALRKVYPDGTVGVESVSLGLPRGECFGYLGINGAGKTTTMKMLTGDIAPSSGRGTLGGFDILSEQLAVRRLIGYCPQFDALIDLLTVREHLELFAAIKGVPSIQVDAVVQEKLAQLQLEDFEDKLAQSLSGGTKRKLSVAMALIGAPPILFLDEPSTGMDPVSRRFMWDVLADVSTKSHESTILLTTHSMEECEALCGFDILSEQLAVRRLIGYCPQFDALIDLLTVREHLELFAAIKGVPSIQVDAVVQEKLAQLQLEDFEDKLAQSLSGGTKRKLSVAMALIGAPPILFLDEPSTGMDPVSRRFMWDVLADVSTKSHESTILLTTHSMEECEALCTRVGIMVDGRLRCLGSIQHLKHKFGDGLLLHVKFEPIALKSVDAMVRQYFDDRNSGLNTTQVRETCERLGCPSRKDFVSKTHPTGFVLADALEDKDGVVAVADFCTWWLSEDRFEALVAHLENVFGQVQLVERQNDVSRFQLSSDGKPSLSSVFSTVEQTKARVGIQEYTISQTTLEQIFNSFAAQQKGANEH</sequence>
<dbReference type="Pfam" id="PF12698">
    <property type="entry name" value="ABC2_membrane_3"/>
    <property type="match status" value="2"/>
</dbReference>
<feature type="domain" description="ABC transporter" evidence="12">
    <location>
        <begin position="660"/>
        <end position="895"/>
    </location>
</feature>
<protein>
    <recommendedName>
        <fullName evidence="12">ABC transporter domain-containing protein</fullName>
    </recommendedName>
</protein>
<dbReference type="Gene3D" id="3.40.50.300">
    <property type="entry name" value="P-loop containing nucleotide triphosphate hydrolases"/>
    <property type="match status" value="3"/>
</dbReference>
<feature type="transmembrane region" description="Helical" evidence="11">
    <location>
        <begin position="1041"/>
        <end position="1060"/>
    </location>
</feature>
<feature type="transmembrane region" description="Helical" evidence="11">
    <location>
        <begin position="465"/>
        <end position="486"/>
    </location>
</feature>
<evidence type="ECO:0000256" key="5">
    <source>
        <dbReference type="ARBA" id="ARBA00022737"/>
    </source>
</evidence>
<keyword evidence="3" id="KW-0813">Transport</keyword>
<dbReference type="PROSITE" id="PS50893">
    <property type="entry name" value="ABC_TRANSPORTER_2"/>
    <property type="match status" value="2"/>
</dbReference>
<feature type="compositionally biased region" description="Polar residues" evidence="10">
    <location>
        <begin position="993"/>
        <end position="1010"/>
    </location>
</feature>
<dbReference type="GO" id="GO:0016887">
    <property type="term" value="F:ATP hydrolysis activity"/>
    <property type="evidence" value="ECO:0007669"/>
    <property type="project" value="InterPro"/>
</dbReference>
<proteinExistence type="inferred from homology"/>
<dbReference type="SMART" id="SM00382">
    <property type="entry name" value="AAA"/>
    <property type="match status" value="2"/>
</dbReference>
<feature type="region of interest" description="Disordered" evidence="10">
    <location>
        <begin position="982"/>
        <end position="1010"/>
    </location>
</feature>
<dbReference type="VEuPathDB" id="FungiDB:AeMF1_012033"/>
<keyword evidence="5" id="KW-0677">Repeat</keyword>
<evidence type="ECO:0000256" key="11">
    <source>
        <dbReference type="SAM" id="Phobius"/>
    </source>
</evidence>
<dbReference type="Proteomes" id="UP000481153">
    <property type="component" value="Unassembled WGS sequence"/>
</dbReference>
<evidence type="ECO:0000313" key="14">
    <source>
        <dbReference type="Proteomes" id="UP000481153"/>
    </source>
</evidence>
<evidence type="ECO:0000256" key="8">
    <source>
        <dbReference type="ARBA" id="ARBA00022989"/>
    </source>
</evidence>
<dbReference type="PANTHER" id="PTHR19229">
    <property type="entry name" value="ATP-BINDING CASSETTE TRANSPORTER SUBFAMILY A ABCA"/>
    <property type="match status" value="1"/>
</dbReference>
<feature type="transmembrane region" description="Helical" evidence="11">
    <location>
        <begin position="1358"/>
        <end position="1378"/>
    </location>
</feature>
<gene>
    <name evidence="13" type="ORF">Ae201684_017256</name>
</gene>
<evidence type="ECO:0000256" key="6">
    <source>
        <dbReference type="ARBA" id="ARBA00022741"/>
    </source>
</evidence>
<dbReference type="PANTHER" id="PTHR19229:SF36">
    <property type="entry name" value="ATP-BINDING CASSETTE SUB-FAMILY A MEMBER 2"/>
    <property type="match status" value="1"/>
</dbReference>
<feature type="transmembrane region" description="Helical" evidence="11">
    <location>
        <begin position="1438"/>
        <end position="1461"/>
    </location>
</feature>
<dbReference type="SUPFAM" id="SSF52540">
    <property type="entry name" value="P-loop containing nucleoside triphosphate hydrolases"/>
    <property type="match status" value="3"/>
</dbReference>
<organism evidence="13 14">
    <name type="scientific">Aphanomyces euteiches</name>
    <dbReference type="NCBI Taxonomy" id="100861"/>
    <lineage>
        <taxon>Eukaryota</taxon>
        <taxon>Sar</taxon>
        <taxon>Stramenopiles</taxon>
        <taxon>Oomycota</taxon>
        <taxon>Saprolegniomycetes</taxon>
        <taxon>Saprolegniales</taxon>
        <taxon>Verrucalvaceae</taxon>
        <taxon>Aphanomyces</taxon>
    </lineage>
</organism>
<dbReference type="EMBL" id="VJMJ01000291">
    <property type="protein sequence ID" value="KAF0723947.1"/>
    <property type="molecule type" value="Genomic_DNA"/>
</dbReference>
<dbReference type="PROSITE" id="PS00211">
    <property type="entry name" value="ABC_TRANSPORTER_1"/>
    <property type="match status" value="1"/>
</dbReference>
<dbReference type="Pfam" id="PF00005">
    <property type="entry name" value="ABC_tran"/>
    <property type="match status" value="3"/>
</dbReference>
<feature type="transmembrane region" description="Helical" evidence="11">
    <location>
        <begin position="570"/>
        <end position="592"/>
    </location>
</feature>
<keyword evidence="14" id="KW-1185">Reference proteome</keyword>
<dbReference type="InterPro" id="IPR013525">
    <property type="entry name" value="ABC2_TM"/>
</dbReference>
<evidence type="ECO:0000256" key="1">
    <source>
        <dbReference type="ARBA" id="ARBA00004141"/>
    </source>
</evidence>
<feature type="transmembrane region" description="Helical" evidence="11">
    <location>
        <begin position="1234"/>
        <end position="1260"/>
    </location>
</feature>
<dbReference type="VEuPathDB" id="FungiDB:AeMF1_007917"/>
<evidence type="ECO:0000256" key="4">
    <source>
        <dbReference type="ARBA" id="ARBA00022692"/>
    </source>
</evidence>
<dbReference type="GO" id="GO:0005319">
    <property type="term" value="F:lipid transporter activity"/>
    <property type="evidence" value="ECO:0007669"/>
    <property type="project" value="TreeGrafter"/>
</dbReference>
<dbReference type="FunFam" id="3.40.50.300:FF:000335">
    <property type="entry name" value="ATP binding cassette subfamily A member 5"/>
    <property type="match status" value="1"/>
</dbReference>